<evidence type="ECO:0000256" key="1">
    <source>
        <dbReference type="SAM" id="MobiDB-lite"/>
    </source>
</evidence>
<feature type="region of interest" description="Disordered" evidence="1">
    <location>
        <begin position="343"/>
        <end position="416"/>
    </location>
</feature>
<feature type="compositionally biased region" description="Basic residues" evidence="1">
    <location>
        <begin position="820"/>
        <end position="830"/>
    </location>
</feature>
<organism evidence="2 3">
    <name type="scientific">Haemaphysalis longicornis</name>
    <name type="common">Bush tick</name>
    <dbReference type="NCBI Taxonomy" id="44386"/>
    <lineage>
        <taxon>Eukaryota</taxon>
        <taxon>Metazoa</taxon>
        <taxon>Ecdysozoa</taxon>
        <taxon>Arthropoda</taxon>
        <taxon>Chelicerata</taxon>
        <taxon>Arachnida</taxon>
        <taxon>Acari</taxon>
        <taxon>Parasitiformes</taxon>
        <taxon>Ixodida</taxon>
        <taxon>Ixodoidea</taxon>
        <taxon>Ixodidae</taxon>
        <taxon>Haemaphysalinae</taxon>
        <taxon>Haemaphysalis</taxon>
    </lineage>
</organism>
<name>A0A9J6GM54_HAELO</name>
<protein>
    <submittedName>
        <fullName evidence="2">Uncharacterized protein</fullName>
    </submittedName>
</protein>
<gene>
    <name evidence="2" type="ORF">HPB48_017770</name>
</gene>
<dbReference type="EMBL" id="JABSTR010000007">
    <property type="protein sequence ID" value="KAH9376049.1"/>
    <property type="molecule type" value="Genomic_DNA"/>
</dbReference>
<feature type="compositionally biased region" description="Basic and acidic residues" evidence="1">
    <location>
        <begin position="485"/>
        <end position="494"/>
    </location>
</feature>
<feature type="region of interest" description="Disordered" evidence="1">
    <location>
        <begin position="1"/>
        <end position="54"/>
    </location>
</feature>
<feature type="compositionally biased region" description="Basic and acidic residues" evidence="1">
    <location>
        <begin position="400"/>
        <end position="416"/>
    </location>
</feature>
<feature type="compositionally biased region" description="Polar residues" evidence="1">
    <location>
        <begin position="261"/>
        <end position="271"/>
    </location>
</feature>
<feature type="region of interest" description="Disordered" evidence="1">
    <location>
        <begin position="74"/>
        <end position="94"/>
    </location>
</feature>
<feature type="compositionally biased region" description="Polar residues" evidence="1">
    <location>
        <begin position="559"/>
        <end position="569"/>
    </location>
</feature>
<feature type="compositionally biased region" description="Polar residues" evidence="1">
    <location>
        <begin position="439"/>
        <end position="449"/>
    </location>
</feature>
<feature type="compositionally biased region" description="Basic and acidic residues" evidence="1">
    <location>
        <begin position="900"/>
        <end position="919"/>
    </location>
</feature>
<feature type="compositionally biased region" description="Basic and acidic residues" evidence="1">
    <location>
        <begin position="574"/>
        <end position="592"/>
    </location>
</feature>
<feature type="region of interest" description="Disordered" evidence="1">
    <location>
        <begin position="439"/>
        <end position="685"/>
    </location>
</feature>
<feature type="compositionally biased region" description="Low complexity" evidence="1">
    <location>
        <begin position="81"/>
        <end position="94"/>
    </location>
</feature>
<dbReference type="Proteomes" id="UP000821853">
    <property type="component" value="Chromosome 5"/>
</dbReference>
<feature type="compositionally biased region" description="Polar residues" evidence="1">
    <location>
        <begin position="174"/>
        <end position="189"/>
    </location>
</feature>
<comment type="caution">
    <text evidence="2">The sequence shown here is derived from an EMBL/GenBank/DDBJ whole genome shotgun (WGS) entry which is preliminary data.</text>
</comment>
<keyword evidence="3" id="KW-1185">Reference proteome</keyword>
<evidence type="ECO:0000313" key="2">
    <source>
        <dbReference type="EMBL" id="KAH9376049.1"/>
    </source>
</evidence>
<dbReference type="VEuPathDB" id="VectorBase:HLOH_056942"/>
<feature type="compositionally biased region" description="Basic residues" evidence="1">
    <location>
        <begin position="776"/>
        <end position="787"/>
    </location>
</feature>
<feature type="compositionally biased region" description="Polar residues" evidence="1">
    <location>
        <begin position="751"/>
        <end position="761"/>
    </location>
</feature>
<feature type="region of interest" description="Disordered" evidence="1">
    <location>
        <begin position="111"/>
        <end position="134"/>
    </location>
</feature>
<feature type="compositionally biased region" description="Basic and acidic residues" evidence="1">
    <location>
        <begin position="669"/>
        <end position="678"/>
    </location>
</feature>
<feature type="region of interest" description="Disordered" evidence="1">
    <location>
        <begin position="700"/>
        <end position="1048"/>
    </location>
</feature>
<feature type="compositionally biased region" description="Low complexity" evidence="1">
    <location>
        <begin position="38"/>
        <end position="50"/>
    </location>
</feature>
<feature type="compositionally biased region" description="Polar residues" evidence="1">
    <location>
        <begin position="931"/>
        <end position="972"/>
    </location>
</feature>
<accession>A0A9J6GM54</accession>
<feature type="compositionally biased region" description="Basic and acidic residues" evidence="1">
    <location>
        <begin position="618"/>
        <end position="633"/>
    </location>
</feature>
<proteinExistence type="predicted"/>
<evidence type="ECO:0000313" key="3">
    <source>
        <dbReference type="Proteomes" id="UP000821853"/>
    </source>
</evidence>
<feature type="region of interest" description="Disordered" evidence="1">
    <location>
        <begin position="245"/>
        <end position="276"/>
    </location>
</feature>
<feature type="compositionally biased region" description="Basic residues" evidence="1">
    <location>
        <begin position="303"/>
        <end position="314"/>
    </location>
</feature>
<feature type="region of interest" description="Disordered" evidence="1">
    <location>
        <begin position="172"/>
        <end position="194"/>
    </location>
</feature>
<sequence length="1048" mass="116238">MADQTSPHEPGHQAFVADSAEGEFTVKTSSQSASHLRASASVSSLATFSSPEQRDCLVPSASKTSVCPVANCAPSTAAPGSHSLSSNRRSSLTSFQQGNPELAFIPQLGASAKSDTSELRPHTGFKTSLPTPHQPCASEYANPGSRNISTGMAPLRTRTPLALVPVSCDFRTGAPSQDTRNMTEGTLPSKNADKGNKQFKTIFEKTDGSVGGRGEMVGLHVFTVSPKYEVGFLGNTNPLNYETEEESTVSEDSGEWGWGSVNRSRYSQTPKQPDMRNISNVLDDLIDVFEPQSSSKGSSASLSKRRTSPSRRRLTRSESEKKREMSIINNVFDDLLGVFDPQRDPKSSSVSLSPKRTRSLPLPAGEKRYRVTPPNTKRRKTAVRRWASTLRRRPLSTVKASDKESSSDKTSQEQGDIERVLTACSVLESVNTYVSNEVPQFSQSQLNRNPRQKKGKRKNKKGRRKSGQKSKRSSDDKSKKRRRKLSDVSIDKPRSLSKQKRRRNGGEKSGKGSPVLGREGTETSEDTPKQPEGNKSGDGETLPPSQHGTPRWRKWGTQLLGTLQSSCSPSCPKGSDKLAKPPPKELPSRDRNSVPPRQAPSKGVSHVQNGPANQETANLRKTEHPLETDDYRDTNGNGKTPRKTDSLSSVSSSEVRPDDLSTESPGKLRRVEAKRDVGMKSSSATSKVVDVAVDMEVPVSDDREPKRKTKKRFHEEFPRIYIQEGRRQPASISESEESFVEQDQKGKTIPLSEQPSSTYENTLEEDTEIPAANVLRRQRRRRSKTGKTARNDEPLSEPSYFYENTLDEDTEIPAANVLRPQKRRRWKTGKTARNDEPLSEPSYFYENTLDDDTEIPAANVLRQQKRRSSKTGKTARDDKPLSMPGGRPRHIGPAENRPGGNRERFMPKSEKSRYDKDVSIRNFEAMGAVESESSFENRPHSLTTTLPLNSPARTNTGGSTPYPRNSSRSFSIGSEWRPCESSNYSGAFNVRFRKRRPARPGSPAQRRRKRSFQQRYLGPPLLRPHRTTPLPLTGAQPAPVGYGHRFAD</sequence>
<feature type="compositionally biased region" description="Low complexity" evidence="1">
    <location>
        <begin position="293"/>
        <end position="302"/>
    </location>
</feature>
<feature type="compositionally biased region" description="Basic residues" evidence="1">
    <location>
        <begin position="450"/>
        <end position="471"/>
    </location>
</feature>
<dbReference type="AlphaFoldDB" id="A0A9J6GM54"/>
<feature type="compositionally biased region" description="Acidic residues" evidence="1">
    <location>
        <begin position="245"/>
        <end position="254"/>
    </location>
</feature>
<feature type="region of interest" description="Disordered" evidence="1">
    <location>
        <begin position="290"/>
        <end position="322"/>
    </location>
</feature>
<feature type="compositionally biased region" description="Polar residues" evidence="1">
    <location>
        <begin position="606"/>
        <end position="617"/>
    </location>
</feature>
<reference evidence="2 3" key="1">
    <citation type="journal article" date="2020" name="Cell">
        <title>Large-Scale Comparative Analyses of Tick Genomes Elucidate Their Genetic Diversity and Vector Capacities.</title>
        <authorList>
            <consortium name="Tick Genome and Microbiome Consortium (TIGMIC)"/>
            <person name="Jia N."/>
            <person name="Wang J."/>
            <person name="Shi W."/>
            <person name="Du L."/>
            <person name="Sun Y."/>
            <person name="Zhan W."/>
            <person name="Jiang J.F."/>
            <person name="Wang Q."/>
            <person name="Zhang B."/>
            <person name="Ji P."/>
            <person name="Bell-Sakyi L."/>
            <person name="Cui X.M."/>
            <person name="Yuan T.T."/>
            <person name="Jiang B.G."/>
            <person name="Yang W.F."/>
            <person name="Lam T.T."/>
            <person name="Chang Q.C."/>
            <person name="Ding S.J."/>
            <person name="Wang X.J."/>
            <person name="Zhu J.G."/>
            <person name="Ruan X.D."/>
            <person name="Zhao L."/>
            <person name="Wei J.T."/>
            <person name="Ye R.Z."/>
            <person name="Que T.C."/>
            <person name="Du C.H."/>
            <person name="Zhou Y.H."/>
            <person name="Cheng J.X."/>
            <person name="Dai P.F."/>
            <person name="Guo W.B."/>
            <person name="Han X.H."/>
            <person name="Huang E.J."/>
            <person name="Li L.F."/>
            <person name="Wei W."/>
            <person name="Gao Y.C."/>
            <person name="Liu J.Z."/>
            <person name="Shao H.Z."/>
            <person name="Wang X."/>
            <person name="Wang C.C."/>
            <person name="Yang T.C."/>
            <person name="Huo Q.B."/>
            <person name="Li W."/>
            <person name="Chen H.Y."/>
            <person name="Chen S.E."/>
            <person name="Zhou L.G."/>
            <person name="Ni X.B."/>
            <person name="Tian J.H."/>
            <person name="Sheng Y."/>
            <person name="Liu T."/>
            <person name="Pan Y.S."/>
            <person name="Xia L.Y."/>
            <person name="Li J."/>
            <person name="Zhao F."/>
            <person name="Cao W.C."/>
        </authorList>
    </citation>
    <scope>NUCLEOTIDE SEQUENCE [LARGE SCALE GENOMIC DNA]</scope>
    <source>
        <strain evidence="2">HaeL-2018</strain>
    </source>
</reference>